<reference evidence="1" key="1">
    <citation type="submission" date="2020-11" db="EMBL/GenBank/DDBJ databases">
        <authorList>
            <person name="Tran Van P."/>
        </authorList>
    </citation>
    <scope>NUCLEOTIDE SEQUENCE</scope>
</reference>
<name>A0A7R9JRK2_TIMGE</name>
<protein>
    <submittedName>
        <fullName evidence="1">Uncharacterized protein</fullName>
    </submittedName>
</protein>
<accession>A0A7R9JRK2</accession>
<proteinExistence type="predicted"/>
<organism evidence="1">
    <name type="scientific">Timema genevievae</name>
    <name type="common">Walking stick</name>
    <dbReference type="NCBI Taxonomy" id="629358"/>
    <lineage>
        <taxon>Eukaryota</taxon>
        <taxon>Metazoa</taxon>
        <taxon>Ecdysozoa</taxon>
        <taxon>Arthropoda</taxon>
        <taxon>Hexapoda</taxon>
        <taxon>Insecta</taxon>
        <taxon>Pterygota</taxon>
        <taxon>Neoptera</taxon>
        <taxon>Polyneoptera</taxon>
        <taxon>Phasmatodea</taxon>
        <taxon>Timematodea</taxon>
        <taxon>Timematoidea</taxon>
        <taxon>Timematidae</taxon>
        <taxon>Timema</taxon>
    </lineage>
</organism>
<gene>
    <name evidence="1" type="ORF">TGEB3V08_LOCUS2170</name>
</gene>
<evidence type="ECO:0000313" key="1">
    <source>
        <dbReference type="EMBL" id="CAD7588053.1"/>
    </source>
</evidence>
<sequence length="66" mass="7199">MVKGATLAIDYTDDDGEIEQLSNVSNLARTLVKAGEDDASQGRPPCPPYVSRLKVKWMSDHAARPL</sequence>
<dbReference type="AlphaFoldDB" id="A0A7R9JRK2"/>
<dbReference type="EMBL" id="OE839651">
    <property type="protein sequence ID" value="CAD7588053.1"/>
    <property type="molecule type" value="Genomic_DNA"/>
</dbReference>